<gene>
    <name evidence="2" type="ORF">ACFPIJ_31990</name>
</gene>
<keyword evidence="1" id="KW-1133">Transmembrane helix</keyword>
<feature type="transmembrane region" description="Helical" evidence="1">
    <location>
        <begin position="30"/>
        <end position="47"/>
    </location>
</feature>
<evidence type="ECO:0000313" key="2">
    <source>
        <dbReference type="EMBL" id="MFC5002443.1"/>
    </source>
</evidence>
<feature type="transmembrane region" description="Helical" evidence="1">
    <location>
        <begin position="100"/>
        <end position="118"/>
    </location>
</feature>
<protein>
    <submittedName>
        <fullName evidence="2">Uncharacterized protein</fullName>
    </submittedName>
</protein>
<dbReference type="RefSeq" id="WP_380120490.1">
    <property type="nucleotide sequence ID" value="NZ_JBHSIU010000041.1"/>
</dbReference>
<comment type="caution">
    <text evidence="2">The sequence shown here is derived from an EMBL/GenBank/DDBJ whole genome shotgun (WGS) entry which is preliminary data.</text>
</comment>
<name>A0ABV9W1J5_9ACTN</name>
<evidence type="ECO:0000256" key="1">
    <source>
        <dbReference type="SAM" id="Phobius"/>
    </source>
</evidence>
<accession>A0ABV9W1J5</accession>
<proteinExistence type="predicted"/>
<keyword evidence="1" id="KW-0472">Membrane</keyword>
<keyword evidence="3" id="KW-1185">Reference proteome</keyword>
<keyword evidence="1" id="KW-0812">Transmembrane</keyword>
<feature type="transmembrane region" description="Helical" evidence="1">
    <location>
        <begin position="74"/>
        <end position="94"/>
    </location>
</feature>
<sequence>MNPWAFVAATVGFIVVGTWLAVTGDGIARWVGGGGAVFFAVGLVYGLRDLLGPRPQMTATAEDRAPVDMTPKPWMLLVGVLLLVGFGVAATVFSEGRDRWLGVGALAGAAFGVVETAWKQRAGRR</sequence>
<evidence type="ECO:0000313" key="3">
    <source>
        <dbReference type="Proteomes" id="UP001595912"/>
    </source>
</evidence>
<dbReference type="EMBL" id="JBHSIU010000041">
    <property type="protein sequence ID" value="MFC5002443.1"/>
    <property type="molecule type" value="Genomic_DNA"/>
</dbReference>
<organism evidence="2 3">
    <name type="scientific">Dactylosporangium cerinum</name>
    <dbReference type="NCBI Taxonomy" id="1434730"/>
    <lineage>
        <taxon>Bacteria</taxon>
        <taxon>Bacillati</taxon>
        <taxon>Actinomycetota</taxon>
        <taxon>Actinomycetes</taxon>
        <taxon>Micromonosporales</taxon>
        <taxon>Micromonosporaceae</taxon>
        <taxon>Dactylosporangium</taxon>
    </lineage>
</organism>
<dbReference type="Proteomes" id="UP001595912">
    <property type="component" value="Unassembled WGS sequence"/>
</dbReference>
<reference evidence="3" key="1">
    <citation type="journal article" date="2019" name="Int. J. Syst. Evol. Microbiol.">
        <title>The Global Catalogue of Microorganisms (GCM) 10K type strain sequencing project: providing services to taxonomists for standard genome sequencing and annotation.</title>
        <authorList>
            <consortium name="The Broad Institute Genomics Platform"/>
            <consortium name="The Broad Institute Genome Sequencing Center for Infectious Disease"/>
            <person name="Wu L."/>
            <person name="Ma J."/>
        </authorList>
    </citation>
    <scope>NUCLEOTIDE SEQUENCE [LARGE SCALE GENOMIC DNA]</scope>
    <source>
        <strain evidence="3">CGMCC 4.7152</strain>
    </source>
</reference>